<dbReference type="InterPro" id="IPR013786">
    <property type="entry name" value="AcylCoA_DH/ox_N"/>
</dbReference>
<keyword evidence="3" id="KW-1185">Reference proteome</keyword>
<dbReference type="EMBL" id="BOMG01000080">
    <property type="protein sequence ID" value="GID57976.1"/>
    <property type="molecule type" value="Genomic_DNA"/>
</dbReference>
<dbReference type="InterPro" id="IPR046373">
    <property type="entry name" value="Acyl-CoA_Oxase/DH_mid-dom_sf"/>
</dbReference>
<dbReference type="Proteomes" id="UP000612282">
    <property type="component" value="Unassembled WGS sequence"/>
</dbReference>
<sequence length="348" mass="37312">MTGATGSFLDRVQAFADTRLRPRALETDRDGVSPDVVSALGEIGALNHLAPESYGGAGLDVHGDRHLHEIIAGACLNTWLVWAQHAPIAGRIGEPRSELASLIVRGQELVGAAVSDVRRYPERFIKAARTPDGWIFDGQVSWVSGWGLNRSLAVAAVDPAQDSVITALVPVTPRMVASPLRLSAVTGSHTWRVLLDGVVVPEEHVLSVQDLASWRAADLAHSSDAKPHHFGLAAAVLRELDASADPLARDVAAAWRPRIERLRADAYRLTDSGGALDLRLRIKIDIGEALGTVTRALVAARSGRGLADDDVAQLHARSALFLLVQGQSAVVREAQLKHFSDILRFSAI</sequence>
<evidence type="ECO:0000313" key="3">
    <source>
        <dbReference type="Proteomes" id="UP000612282"/>
    </source>
</evidence>
<dbReference type="Pfam" id="PF02771">
    <property type="entry name" value="Acyl-CoA_dh_N"/>
    <property type="match status" value="1"/>
</dbReference>
<organism evidence="2 3">
    <name type="scientific">Actinoplanes couchii</name>
    <dbReference type="NCBI Taxonomy" id="403638"/>
    <lineage>
        <taxon>Bacteria</taxon>
        <taxon>Bacillati</taxon>
        <taxon>Actinomycetota</taxon>
        <taxon>Actinomycetes</taxon>
        <taxon>Micromonosporales</taxon>
        <taxon>Micromonosporaceae</taxon>
        <taxon>Actinoplanes</taxon>
    </lineage>
</organism>
<comment type="caution">
    <text evidence="2">The sequence shown here is derived from an EMBL/GenBank/DDBJ whole genome shotgun (WGS) entry which is preliminary data.</text>
</comment>
<evidence type="ECO:0000313" key="2">
    <source>
        <dbReference type="EMBL" id="GID57976.1"/>
    </source>
</evidence>
<feature type="domain" description="Acyl-CoA dehydrogenase/oxidase N-terminal" evidence="1">
    <location>
        <begin position="8"/>
        <end position="87"/>
    </location>
</feature>
<gene>
    <name evidence="2" type="ORF">Aco03nite_063800</name>
</gene>
<accession>A0ABQ3XHL3</accession>
<dbReference type="InterPro" id="IPR009100">
    <property type="entry name" value="AcylCoA_DH/oxidase_NM_dom_sf"/>
</dbReference>
<dbReference type="InterPro" id="IPR037069">
    <property type="entry name" value="AcylCoA_DH/ox_N_sf"/>
</dbReference>
<name>A0ABQ3XHL3_9ACTN</name>
<dbReference type="Gene3D" id="1.10.540.10">
    <property type="entry name" value="Acyl-CoA dehydrogenase/oxidase, N-terminal domain"/>
    <property type="match status" value="1"/>
</dbReference>
<dbReference type="PANTHER" id="PTHR43884:SF12">
    <property type="entry name" value="ISOVALERYL-COA DEHYDROGENASE, MITOCHONDRIAL-RELATED"/>
    <property type="match status" value="1"/>
</dbReference>
<reference evidence="2 3" key="1">
    <citation type="submission" date="2021-01" db="EMBL/GenBank/DDBJ databases">
        <title>Whole genome shotgun sequence of Actinoplanes couchii NBRC 106145.</title>
        <authorList>
            <person name="Komaki H."/>
            <person name="Tamura T."/>
        </authorList>
    </citation>
    <scope>NUCLEOTIDE SEQUENCE [LARGE SCALE GENOMIC DNA]</scope>
    <source>
        <strain evidence="2 3">NBRC 106145</strain>
    </source>
</reference>
<dbReference type="SUPFAM" id="SSF56645">
    <property type="entry name" value="Acyl-CoA dehydrogenase NM domain-like"/>
    <property type="match status" value="1"/>
</dbReference>
<dbReference type="PANTHER" id="PTHR43884">
    <property type="entry name" value="ACYL-COA DEHYDROGENASE"/>
    <property type="match status" value="1"/>
</dbReference>
<proteinExistence type="predicted"/>
<protein>
    <submittedName>
        <fullName evidence="2">Acyl-CoA dehydrogenase</fullName>
    </submittedName>
</protein>
<evidence type="ECO:0000259" key="1">
    <source>
        <dbReference type="Pfam" id="PF02771"/>
    </source>
</evidence>
<dbReference type="Gene3D" id="2.40.110.10">
    <property type="entry name" value="Butyryl-CoA Dehydrogenase, subunit A, domain 2"/>
    <property type="match status" value="1"/>
</dbReference>